<reference evidence="1" key="1">
    <citation type="submission" date="2020-06" db="EMBL/GenBank/DDBJ databases">
        <title>Draft genome of Bugula neritina, a colonial animal packing powerful symbionts and potential medicines.</title>
        <authorList>
            <person name="Rayko M."/>
        </authorList>
    </citation>
    <scope>NUCLEOTIDE SEQUENCE [LARGE SCALE GENOMIC DNA]</scope>
    <source>
        <strain evidence="1">Kwan_BN1</strain>
    </source>
</reference>
<dbReference type="PANTHER" id="PTHR44442">
    <property type="entry name" value="3-KETO-STEROID REDUCTASE"/>
    <property type="match status" value="1"/>
</dbReference>
<dbReference type="EMBL" id="VXIV02003223">
    <property type="protein sequence ID" value="KAF6019513.1"/>
    <property type="molecule type" value="Genomic_DNA"/>
</dbReference>
<organism evidence="1 2">
    <name type="scientific">Bugula neritina</name>
    <name type="common">Brown bryozoan</name>
    <name type="synonym">Sertularia neritina</name>
    <dbReference type="NCBI Taxonomy" id="10212"/>
    <lineage>
        <taxon>Eukaryota</taxon>
        <taxon>Metazoa</taxon>
        <taxon>Spiralia</taxon>
        <taxon>Lophotrochozoa</taxon>
        <taxon>Bryozoa</taxon>
        <taxon>Gymnolaemata</taxon>
        <taxon>Cheilostomatida</taxon>
        <taxon>Flustrina</taxon>
        <taxon>Buguloidea</taxon>
        <taxon>Bugulidae</taxon>
        <taxon>Bugula</taxon>
    </lineage>
</organism>
<dbReference type="InterPro" id="IPR036291">
    <property type="entry name" value="NAD(P)-bd_dom_sf"/>
</dbReference>
<accession>A0A7J7J076</accession>
<dbReference type="OrthoDB" id="9989144at2759"/>
<name>A0A7J7J076_BUGNE</name>
<dbReference type="Pfam" id="PF00106">
    <property type="entry name" value="adh_short"/>
    <property type="match status" value="1"/>
</dbReference>
<dbReference type="SUPFAM" id="SSF51735">
    <property type="entry name" value="NAD(P)-binding Rossmann-fold domains"/>
    <property type="match status" value="1"/>
</dbReference>
<dbReference type="InterPro" id="IPR052834">
    <property type="entry name" value="3KSR/17beta-HSD"/>
</dbReference>
<gene>
    <name evidence="1" type="ORF">EB796_022164</name>
</gene>
<evidence type="ECO:0000313" key="1">
    <source>
        <dbReference type="EMBL" id="KAF6019513.1"/>
    </source>
</evidence>
<dbReference type="GO" id="GO:0006695">
    <property type="term" value="P:cholesterol biosynthetic process"/>
    <property type="evidence" value="ECO:0007669"/>
    <property type="project" value="TreeGrafter"/>
</dbReference>
<dbReference type="InterPro" id="IPR002347">
    <property type="entry name" value="SDR_fam"/>
</dbReference>
<keyword evidence="2" id="KW-1185">Reference proteome</keyword>
<dbReference type="AlphaFoldDB" id="A0A7J7J076"/>
<protein>
    <submittedName>
        <fullName evidence="1">HSD17B7</fullName>
    </submittedName>
</protein>
<dbReference type="Gene3D" id="3.40.50.720">
    <property type="entry name" value="NAD(P)-binding Rossmann-like Domain"/>
    <property type="match status" value="1"/>
</dbReference>
<proteinExistence type="predicted"/>
<dbReference type="GO" id="GO:0005789">
    <property type="term" value="C:endoplasmic reticulum membrane"/>
    <property type="evidence" value="ECO:0007669"/>
    <property type="project" value="TreeGrafter"/>
</dbReference>
<dbReference type="Proteomes" id="UP000593567">
    <property type="component" value="Unassembled WGS sequence"/>
</dbReference>
<comment type="caution">
    <text evidence="1">The sequence shown here is derived from an EMBL/GenBank/DDBJ whole genome shotgun (WGS) entry which is preliminary data.</text>
</comment>
<dbReference type="PRINTS" id="PR00081">
    <property type="entry name" value="GDHRDH"/>
</dbReference>
<evidence type="ECO:0000313" key="2">
    <source>
        <dbReference type="Proteomes" id="UP000593567"/>
    </source>
</evidence>
<dbReference type="GO" id="GO:0000253">
    <property type="term" value="F:3-beta-hydroxysteroid 3-dehydrogenase (NADP+) activity"/>
    <property type="evidence" value="ECO:0007669"/>
    <property type="project" value="TreeGrafter"/>
</dbReference>
<sequence length="332" mass="37060">MDPLFTAVVTGANSGVGLALCERLLTQYPKLKLCMVCRNKQKGESAKNALLVVHPDAVISLVIGDVSSIVSVKQFTQEIKQQFSHINFLFLNAGIMANPKVKFETVISTLFQPSKLVHRFSTGADLLEIADDTTKEGFKMTFATNVFGHFCMVKELDDVLGGEEPSRIVWTSSRTSSREVFSVADIQHTSGRDPYASSKYLIDSLSVVMNDKLRAKNITTNTTCPGLTQSGISLGILPWWFWYLILPIIKLLRLFVPSFTWEPYNGAEALIWLTTQKPSALDPLCKYYSMCTVLGRAYTSTAKIDVDMMEAENCYQQLEELLRNFKPVPDVS</sequence>
<dbReference type="PANTHER" id="PTHR44442:SF1">
    <property type="entry name" value="3-KETO-STEROID REDUCTASE_17-BETA-HYDROXYSTEROID DEHYDROGENASE 7"/>
    <property type="match status" value="1"/>
</dbReference>